<comment type="caution">
    <text evidence="1">The sequence shown here is derived from an EMBL/GenBank/DDBJ whole genome shotgun (WGS) entry which is preliminary data.</text>
</comment>
<reference evidence="1 2" key="1">
    <citation type="submission" date="2024-09" db="EMBL/GenBank/DDBJ databases">
        <authorList>
            <person name="Sun Q."/>
            <person name="Mori K."/>
        </authorList>
    </citation>
    <scope>NUCLEOTIDE SEQUENCE [LARGE SCALE GENOMIC DNA]</scope>
    <source>
        <strain evidence="1 2">ATCC 51285</strain>
    </source>
</reference>
<organism evidence="1 2">
    <name type="scientific">Balneatrix alpica</name>
    <dbReference type="NCBI Taxonomy" id="75684"/>
    <lineage>
        <taxon>Bacteria</taxon>
        <taxon>Pseudomonadati</taxon>
        <taxon>Pseudomonadota</taxon>
        <taxon>Gammaproteobacteria</taxon>
        <taxon>Oceanospirillales</taxon>
        <taxon>Balneatrichaceae</taxon>
        <taxon>Balneatrix</taxon>
    </lineage>
</organism>
<evidence type="ECO:0000313" key="1">
    <source>
        <dbReference type="EMBL" id="MFB9887604.1"/>
    </source>
</evidence>
<dbReference type="EMBL" id="JBHLZN010000005">
    <property type="protein sequence ID" value="MFB9887604.1"/>
    <property type="molecule type" value="Genomic_DNA"/>
</dbReference>
<dbReference type="RefSeq" id="WP_027312759.1">
    <property type="nucleotide sequence ID" value="NZ_JBHLZN010000005.1"/>
</dbReference>
<accession>A0ABV5ZEA0</accession>
<proteinExistence type="predicted"/>
<gene>
    <name evidence="1" type="ORF">ACFFLH_14375</name>
</gene>
<evidence type="ECO:0008006" key="3">
    <source>
        <dbReference type="Google" id="ProtNLM"/>
    </source>
</evidence>
<name>A0ABV5ZEA0_9GAMM</name>
<dbReference type="Proteomes" id="UP001589628">
    <property type="component" value="Unassembled WGS sequence"/>
</dbReference>
<protein>
    <recommendedName>
        <fullName evidence="3">Glycosyltransferase</fullName>
    </recommendedName>
</protein>
<keyword evidence="2" id="KW-1185">Reference proteome</keyword>
<sequence length="572" mass="65071">MMHSFKENLVASCEACHIEDAYWLTDKIDFLLRLSHYDRVQAIIATASVEELRQLLGNGQTDTLVLGPCPDYVESILPYLQAAFPRIVLLDNLKQGRVWQGISILPADELPELEVEKTGYFIPTITEKVIELFQQRFPAEHTITIADLVHRYLPLPQSQQQVEEACQSIEQHPQAVIIVSQYFTTTWIETFRALREQGRKVIWLGGLSQNLGYSIISVDQVPADVSHLLTFPQLLQVLQQVKLSDQRLLINIESYIHPQWNMRRAAYCYLSGAALSAVIAQWQPRAVQVQMLYDPIKGGLDEVEWDAVTARAYRQMMQRCQGVIYSSSVEEMGAFVENALIPEVPRLHLYRFGHASPALEQERYEDGFHLAALSMLFSEFNEPSRAPLAQVARQVLEQGIYLHYYAGMSPATRAFIDTLPDSIKPFLIVHEPIRDPAALVESIRRCHGGFALSYHQMFYKISTQCTDLFMQEAFKMFATTSVATSSLVYAAAGLPVLASRDFWGYQRLYQGSLYQMEFSEVGRLAAIMSSPQWQQLCDQAWQQRHRYDIRQHVGRLQDFLAQLQAPAISGAG</sequence>
<evidence type="ECO:0000313" key="2">
    <source>
        <dbReference type="Proteomes" id="UP001589628"/>
    </source>
</evidence>